<evidence type="ECO:0000256" key="11">
    <source>
        <dbReference type="ARBA" id="ARBA00023014"/>
    </source>
</evidence>
<keyword evidence="9" id="KW-0378">Hydrolase</keyword>
<evidence type="ECO:0000256" key="13">
    <source>
        <dbReference type="ARBA" id="ARBA00023295"/>
    </source>
</evidence>
<dbReference type="GO" id="GO:0006284">
    <property type="term" value="P:base-excision repair"/>
    <property type="evidence" value="ECO:0007669"/>
    <property type="project" value="UniProtKB-UniRule"/>
</dbReference>
<dbReference type="EC" id="3.2.2.31" evidence="4 14"/>
<keyword evidence="7" id="KW-0479">Metal-binding</keyword>
<dbReference type="AlphaFoldDB" id="A0A4R3VXE4"/>
<dbReference type="Proteomes" id="UP000295197">
    <property type="component" value="Unassembled WGS sequence"/>
</dbReference>
<dbReference type="RefSeq" id="WP_132777686.1">
    <property type="nucleotide sequence ID" value="NZ_SMBZ01000020.1"/>
</dbReference>
<dbReference type="SMART" id="SM00525">
    <property type="entry name" value="FES"/>
    <property type="match status" value="1"/>
</dbReference>
<keyword evidence="8 14" id="KW-0227">DNA damage</keyword>
<dbReference type="InterPro" id="IPR003265">
    <property type="entry name" value="HhH-GPD_domain"/>
</dbReference>
<evidence type="ECO:0000256" key="9">
    <source>
        <dbReference type="ARBA" id="ARBA00022801"/>
    </source>
</evidence>
<comment type="similarity">
    <text evidence="3 14">Belongs to the Nth/MutY family.</text>
</comment>
<dbReference type="CDD" id="cd03431">
    <property type="entry name" value="NUDIX_DNA_Glycosylase_C-MutY"/>
    <property type="match status" value="1"/>
</dbReference>
<comment type="caution">
    <text evidence="16">The sequence shown here is derived from an EMBL/GenBank/DDBJ whole genome shotgun (WGS) entry which is preliminary data.</text>
</comment>
<dbReference type="GO" id="GO:0035485">
    <property type="term" value="F:adenine/guanine mispair binding"/>
    <property type="evidence" value="ECO:0007669"/>
    <property type="project" value="TreeGrafter"/>
</dbReference>
<dbReference type="Gene3D" id="1.10.340.30">
    <property type="entry name" value="Hypothetical protein, domain 2"/>
    <property type="match status" value="1"/>
</dbReference>
<dbReference type="SUPFAM" id="SSF55811">
    <property type="entry name" value="Nudix"/>
    <property type="match status" value="1"/>
</dbReference>
<protein>
    <recommendedName>
        <fullName evidence="5 14">Adenine DNA glycosylase</fullName>
        <ecNumber evidence="4 14">3.2.2.31</ecNumber>
    </recommendedName>
</protein>
<dbReference type="GO" id="GO:0046872">
    <property type="term" value="F:metal ion binding"/>
    <property type="evidence" value="ECO:0007669"/>
    <property type="project" value="UniProtKB-UniRule"/>
</dbReference>
<dbReference type="PANTHER" id="PTHR42944">
    <property type="entry name" value="ADENINE DNA GLYCOSYLASE"/>
    <property type="match status" value="1"/>
</dbReference>
<comment type="function">
    <text evidence="2">Adenine glycosylase active on G-A mispairs. MutY also corrects error-prone DNA synthesis past GO lesions which are due to the oxidatively damaged form of guanine: 7,8-dihydro-8-oxoguanine (8-oxo-dGTP).</text>
</comment>
<evidence type="ECO:0000256" key="1">
    <source>
        <dbReference type="ARBA" id="ARBA00000843"/>
    </source>
</evidence>
<evidence type="ECO:0000256" key="6">
    <source>
        <dbReference type="ARBA" id="ARBA00022485"/>
    </source>
</evidence>
<dbReference type="GO" id="GO:0034039">
    <property type="term" value="F:8-oxo-7,8-dihydroguanine DNA N-glycosylase activity"/>
    <property type="evidence" value="ECO:0007669"/>
    <property type="project" value="TreeGrafter"/>
</dbReference>
<evidence type="ECO:0000256" key="14">
    <source>
        <dbReference type="RuleBase" id="RU365096"/>
    </source>
</evidence>
<dbReference type="NCBIfam" id="TIGR01084">
    <property type="entry name" value="mutY"/>
    <property type="match status" value="1"/>
</dbReference>
<dbReference type="Pfam" id="PF00730">
    <property type="entry name" value="HhH-GPD"/>
    <property type="match status" value="1"/>
</dbReference>
<dbReference type="InterPro" id="IPR023170">
    <property type="entry name" value="HhH_base_excis_C"/>
</dbReference>
<dbReference type="GO" id="GO:0000701">
    <property type="term" value="F:purine-specific mismatch base pair DNA N-glycosylase activity"/>
    <property type="evidence" value="ECO:0007669"/>
    <property type="project" value="UniProtKB-EC"/>
</dbReference>
<evidence type="ECO:0000313" key="17">
    <source>
        <dbReference type="Proteomes" id="UP000295197"/>
    </source>
</evidence>
<dbReference type="InterPro" id="IPR003651">
    <property type="entry name" value="Endonuclease3_FeS-loop_motif"/>
</dbReference>
<comment type="cofactor">
    <cofactor evidence="14">
        <name>[4Fe-4S] cluster</name>
        <dbReference type="ChEBI" id="CHEBI:49883"/>
    </cofactor>
    <text evidence="14">Binds 1 [4Fe-4S] cluster.</text>
</comment>
<dbReference type="InterPro" id="IPR005760">
    <property type="entry name" value="A/G_AdeGlyc_MutY"/>
</dbReference>
<name>A0A4R3VXE4_9SPHI</name>
<keyword evidence="11" id="KW-0411">Iron-sulfur</keyword>
<dbReference type="InterPro" id="IPR015797">
    <property type="entry name" value="NUDIX_hydrolase-like_dom_sf"/>
</dbReference>
<dbReference type="OrthoDB" id="9802365at2"/>
<proteinExistence type="inferred from homology"/>
<evidence type="ECO:0000259" key="15">
    <source>
        <dbReference type="SMART" id="SM00478"/>
    </source>
</evidence>
<evidence type="ECO:0000313" key="16">
    <source>
        <dbReference type="EMBL" id="TCV13595.1"/>
    </source>
</evidence>
<dbReference type="SUPFAM" id="SSF48150">
    <property type="entry name" value="DNA-glycosylase"/>
    <property type="match status" value="1"/>
</dbReference>
<keyword evidence="13 14" id="KW-0326">Glycosidase</keyword>
<keyword evidence="10 14" id="KW-0408">Iron</keyword>
<reference evidence="16 17" key="1">
    <citation type="submission" date="2019-03" db="EMBL/GenBank/DDBJ databases">
        <title>Genomic Encyclopedia of Type Strains, Phase IV (KMG-IV): sequencing the most valuable type-strain genomes for metagenomic binning, comparative biology and taxonomic classification.</title>
        <authorList>
            <person name="Goeker M."/>
        </authorList>
    </citation>
    <scope>NUCLEOTIDE SEQUENCE [LARGE SCALE GENOMIC DNA]</scope>
    <source>
        <strain evidence="16 17">DSM 22362</strain>
    </source>
</reference>
<dbReference type="Pfam" id="PF14815">
    <property type="entry name" value="NUDIX_4"/>
    <property type="match status" value="1"/>
</dbReference>
<dbReference type="SMART" id="SM00478">
    <property type="entry name" value="ENDO3c"/>
    <property type="match status" value="1"/>
</dbReference>
<evidence type="ECO:0000256" key="5">
    <source>
        <dbReference type="ARBA" id="ARBA00022023"/>
    </source>
</evidence>
<evidence type="ECO:0000256" key="3">
    <source>
        <dbReference type="ARBA" id="ARBA00008343"/>
    </source>
</evidence>
<evidence type="ECO:0000256" key="7">
    <source>
        <dbReference type="ARBA" id="ARBA00022723"/>
    </source>
</evidence>
<evidence type="ECO:0000256" key="8">
    <source>
        <dbReference type="ARBA" id="ARBA00022763"/>
    </source>
</evidence>
<dbReference type="GO" id="GO:0032357">
    <property type="term" value="F:oxidized purine DNA binding"/>
    <property type="evidence" value="ECO:0007669"/>
    <property type="project" value="TreeGrafter"/>
</dbReference>
<dbReference type="PROSITE" id="PS01155">
    <property type="entry name" value="ENDONUCLEASE_III_2"/>
    <property type="match status" value="1"/>
</dbReference>
<dbReference type="InterPro" id="IPR004036">
    <property type="entry name" value="Endonuclease-III-like_CS2"/>
</dbReference>
<dbReference type="InterPro" id="IPR029119">
    <property type="entry name" value="MutY_C"/>
</dbReference>
<dbReference type="EMBL" id="SMBZ01000020">
    <property type="protein sequence ID" value="TCV13595.1"/>
    <property type="molecule type" value="Genomic_DNA"/>
</dbReference>
<dbReference type="Gene3D" id="3.90.79.10">
    <property type="entry name" value="Nucleoside Triphosphate Pyrophosphohydrolase"/>
    <property type="match status" value="1"/>
</dbReference>
<dbReference type="InterPro" id="IPR044298">
    <property type="entry name" value="MIG/MutY"/>
</dbReference>
<feature type="domain" description="HhH-GPD" evidence="15">
    <location>
        <begin position="35"/>
        <end position="186"/>
    </location>
</feature>
<keyword evidence="6" id="KW-0004">4Fe-4S</keyword>
<evidence type="ECO:0000256" key="10">
    <source>
        <dbReference type="ARBA" id="ARBA00023004"/>
    </source>
</evidence>
<dbReference type="PANTHER" id="PTHR42944:SF1">
    <property type="entry name" value="ADENINE DNA GLYCOSYLASE"/>
    <property type="match status" value="1"/>
</dbReference>
<evidence type="ECO:0000256" key="12">
    <source>
        <dbReference type="ARBA" id="ARBA00023204"/>
    </source>
</evidence>
<evidence type="ECO:0000256" key="4">
    <source>
        <dbReference type="ARBA" id="ARBA00012045"/>
    </source>
</evidence>
<dbReference type="InterPro" id="IPR000445">
    <property type="entry name" value="HhH_motif"/>
</dbReference>
<sequence length="349" mass="39983">MSIAENIIHWYKNNGRDLPWRHTKDPYLIWLSEIILQQTRVDQGMPYYYRFVDAYPTVNDFAQADEEGILRLWQGLGYYSRARNMHKAAKLVMTDFGGIFPRSYTQLLKLPGVGEYTAAAISSFASNEKQAVVDGNVFRVLSRYFGIDTAINTSAGKKQFAQLASALICENEPGMYNHAIMDFGALICKPKAPLCEQCVLRLGCVAYNQDLISILPVKLKGKASRNRYFHYIVVEKAGEWVLTKRGEGDVWANMYEFPLIETPGDMESEEIMALPEYQAIFGKAKIISIAEPIKHILSHQNIYARFYQLQEAASVIEKNPHWNYYNSDNLDKLAKHKLIFSFINKNIMY</sequence>
<comment type="catalytic activity">
    <reaction evidence="1 14">
        <text>Hydrolyzes free adenine bases from 7,8-dihydro-8-oxoguanine:adenine mismatched double-stranded DNA, leaving an apurinic site.</text>
        <dbReference type="EC" id="3.2.2.31"/>
    </reaction>
</comment>
<dbReference type="InterPro" id="IPR011257">
    <property type="entry name" value="DNA_glycosylase"/>
</dbReference>
<accession>A0A4R3VXE4</accession>
<evidence type="ECO:0000256" key="2">
    <source>
        <dbReference type="ARBA" id="ARBA00002933"/>
    </source>
</evidence>
<organism evidence="16 17">
    <name type="scientific">Sphingobacterium alimentarium</name>
    <dbReference type="NCBI Taxonomy" id="797292"/>
    <lineage>
        <taxon>Bacteria</taxon>
        <taxon>Pseudomonadati</taxon>
        <taxon>Bacteroidota</taxon>
        <taxon>Sphingobacteriia</taxon>
        <taxon>Sphingobacteriales</taxon>
        <taxon>Sphingobacteriaceae</taxon>
        <taxon>Sphingobacterium</taxon>
    </lineage>
</organism>
<gene>
    <name evidence="16" type="ORF">EDC17_102012</name>
</gene>
<dbReference type="GO" id="GO:0006298">
    <property type="term" value="P:mismatch repair"/>
    <property type="evidence" value="ECO:0007669"/>
    <property type="project" value="TreeGrafter"/>
</dbReference>
<keyword evidence="12" id="KW-0234">DNA repair</keyword>
<dbReference type="CDD" id="cd00056">
    <property type="entry name" value="ENDO3c"/>
    <property type="match status" value="1"/>
</dbReference>
<dbReference type="FunFam" id="1.10.340.30:FF:000002">
    <property type="entry name" value="Adenine DNA glycosylase"/>
    <property type="match status" value="1"/>
</dbReference>
<dbReference type="GO" id="GO:0051539">
    <property type="term" value="F:4 iron, 4 sulfur cluster binding"/>
    <property type="evidence" value="ECO:0007669"/>
    <property type="project" value="UniProtKB-UniRule"/>
</dbReference>
<dbReference type="Gene3D" id="1.10.1670.10">
    <property type="entry name" value="Helix-hairpin-Helix base-excision DNA repair enzymes (C-terminal)"/>
    <property type="match status" value="1"/>
</dbReference>
<keyword evidence="17" id="KW-1185">Reference proteome</keyword>
<dbReference type="Pfam" id="PF00633">
    <property type="entry name" value="HHH"/>
    <property type="match status" value="1"/>
</dbReference>